<keyword evidence="1" id="KW-0460">Magnesium</keyword>
<feature type="binding site" evidence="1">
    <location>
        <position position="88"/>
    </location>
    <ligand>
        <name>Mg(2+)</name>
        <dbReference type="ChEBI" id="CHEBI:18420"/>
        <label>1</label>
        <note>catalytic</note>
    </ligand>
</feature>
<comment type="caution">
    <text evidence="2">The sequence shown here is derived from an EMBL/GenBank/DDBJ whole genome shotgun (WGS) entry which is preliminary data.</text>
</comment>
<feature type="binding site" evidence="1">
    <location>
        <position position="216"/>
    </location>
    <ligand>
        <name>Mg(2+)</name>
        <dbReference type="ChEBI" id="CHEBI:18420"/>
        <label>1</label>
        <note>catalytic</note>
    </ligand>
</feature>
<proteinExistence type="predicted"/>
<evidence type="ECO:0008006" key="3">
    <source>
        <dbReference type="Google" id="ProtNLM"/>
    </source>
</evidence>
<dbReference type="GO" id="GO:0006020">
    <property type="term" value="P:inositol metabolic process"/>
    <property type="evidence" value="ECO:0007669"/>
    <property type="project" value="TreeGrafter"/>
</dbReference>
<feature type="binding site" evidence="1">
    <location>
        <position position="90"/>
    </location>
    <ligand>
        <name>Mg(2+)</name>
        <dbReference type="ChEBI" id="CHEBI:18420"/>
        <label>2</label>
    </ligand>
</feature>
<dbReference type="Gene3D" id="3.30.540.10">
    <property type="entry name" value="Fructose-1,6-Bisphosphatase, subunit A, domain 1"/>
    <property type="match status" value="1"/>
</dbReference>
<dbReference type="EMBL" id="DRYK01000062">
    <property type="protein sequence ID" value="HHP68127.1"/>
    <property type="molecule type" value="Genomic_DNA"/>
</dbReference>
<dbReference type="GO" id="GO:0046872">
    <property type="term" value="F:metal ion binding"/>
    <property type="evidence" value="ECO:0007669"/>
    <property type="project" value="UniProtKB-KW"/>
</dbReference>
<feature type="binding site" evidence="1">
    <location>
        <position position="91"/>
    </location>
    <ligand>
        <name>Mg(2+)</name>
        <dbReference type="ChEBI" id="CHEBI:18420"/>
        <label>1</label>
        <note>catalytic</note>
    </ligand>
</feature>
<comment type="cofactor">
    <cofactor evidence="1">
        <name>Mg(2+)</name>
        <dbReference type="ChEBI" id="CHEBI:18420"/>
    </cofactor>
</comment>
<organism evidence="2">
    <name type="scientific">Thermogladius calderae</name>
    <dbReference type="NCBI Taxonomy" id="1200300"/>
    <lineage>
        <taxon>Archaea</taxon>
        <taxon>Thermoproteota</taxon>
        <taxon>Thermoprotei</taxon>
        <taxon>Desulfurococcales</taxon>
        <taxon>Desulfurococcaceae</taxon>
        <taxon>Thermogladius</taxon>
    </lineage>
</organism>
<evidence type="ECO:0000256" key="1">
    <source>
        <dbReference type="PIRSR" id="PIRSR600760-2"/>
    </source>
</evidence>
<protein>
    <recommendedName>
        <fullName evidence="3">Inositol monophosphatase</fullName>
    </recommendedName>
</protein>
<dbReference type="Pfam" id="PF00459">
    <property type="entry name" value="Inositol_P"/>
    <property type="match status" value="1"/>
</dbReference>
<dbReference type="PANTHER" id="PTHR20854:SF4">
    <property type="entry name" value="INOSITOL-1-MONOPHOSPHATASE-RELATED"/>
    <property type="match status" value="1"/>
</dbReference>
<dbReference type="SUPFAM" id="SSF56655">
    <property type="entry name" value="Carbohydrate phosphatase"/>
    <property type="match status" value="1"/>
</dbReference>
<dbReference type="PANTHER" id="PTHR20854">
    <property type="entry name" value="INOSITOL MONOPHOSPHATASE"/>
    <property type="match status" value="1"/>
</dbReference>
<gene>
    <name evidence="2" type="ORF">ENM60_05010</name>
</gene>
<reference evidence="2" key="1">
    <citation type="journal article" date="2020" name="mSystems">
        <title>Genome- and Community-Level Interaction Insights into Carbon Utilization and Element Cycling Functions of Hydrothermarchaeota in Hydrothermal Sediment.</title>
        <authorList>
            <person name="Zhou Z."/>
            <person name="Liu Y."/>
            <person name="Xu W."/>
            <person name="Pan J."/>
            <person name="Luo Z.H."/>
            <person name="Li M."/>
        </authorList>
    </citation>
    <scope>NUCLEOTIDE SEQUENCE [LARGE SCALE GENOMIC DNA]</scope>
    <source>
        <strain evidence="2">SpSt-110</strain>
    </source>
</reference>
<evidence type="ECO:0000313" key="2">
    <source>
        <dbReference type="EMBL" id="HHP68127.1"/>
    </source>
</evidence>
<dbReference type="GO" id="GO:0008934">
    <property type="term" value="F:inositol monophosphate 1-phosphatase activity"/>
    <property type="evidence" value="ECO:0007669"/>
    <property type="project" value="TreeGrafter"/>
</dbReference>
<accession>A0A7J3XZL0</accession>
<name>A0A7J3XZL0_9CREN</name>
<feature type="binding site" evidence="1">
    <location>
        <position position="70"/>
    </location>
    <ligand>
        <name>Mg(2+)</name>
        <dbReference type="ChEBI" id="CHEBI:18420"/>
        <label>1</label>
        <note>catalytic</note>
    </ligand>
</feature>
<sequence>MGSPEIGRVVSRVGLELVGFLRENIGRIDLAQEIGRSVTGDITRKIDLMAEEYLVNLVGASGVDAWVLSEERGLYKLSARPEYLIIADPLDGSLNYVLEIPFSAVSIAVYSMKEPYYSKVIYGFVSNIFREERYEYYNGAIYLNGAEYKSSLKGRGIICIYTVNPRLLEKIRKFVLDKGGKPRLRTLGAASLEILYTAIGRMEYYINDVGGIRANDIAVGLGVALNKGLRVIVRPQLSRIDPTSISVFDEVWVTPSDYTL</sequence>
<keyword evidence="1" id="KW-0479">Metal-binding</keyword>
<dbReference type="InterPro" id="IPR000760">
    <property type="entry name" value="Inositol_monophosphatase-like"/>
</dbReference>
<dbReference type="GO" id="GO:0007165">
    <property type="term" value="P:signal transduction"/>
    <property type="evidence" value="ECO:0007669"/>
    <property type="project" value="TreeGrafter"/>
</dbReference>
<dbReference type="AlphaFoldDB" id="A0A7J3XZL0"/>